<dbReference type="OrthoDB" id="9808309at2"/>
<accession>A0A1T4TG95</accession>
<dbReference type="Pfam" id="PF10048">
    <property type="entry name" value="DUF2282"/>
    <property type="match status" value="1"/>
</dbReference>
<protein>
    <submittedName>
        <fullName evidence="2">Uncharacterized membrane protein</fullName>
    </submittedName>
</protein>
<keyword evidence="3" id="KW-1185">Reference proteome</keyword>
<evidence type="ECO:0000256" key="1">
    <source>
        <dbReference type="SAM" id="SignalP"/>
    </source>
</evidence>
<keyword evidence="1" id="KW-0732">Signal</keyword>
<dbReference type="RefSeq" id="WP_085937985.1">
    <property type="nucleotide sequence ID" value="NZ_FUWJ01000017.1"/>
</dbReference>
<sequence>MTIRTTPIALAAAVAAASLLSVAASAQTPDASKEKCYGVSMAGHNDCASAGNNSCSGQSKVDYDAKAWKLVAKGTCTAMEVMAKDGMKHKGMLAPM</sequence>
<evidence type="ECO:0000313" key="3">
    <source>
        <dbReference type="Proteomes" id="UP000190092"/>
    </source>
</evidence>
<dbReference type="Proteomes" id="UP000190092">
    <property type="component" value="Unassembled WGS sequence"/>
</dbReference>
<feature type="chain" id="PRO_5012007083" evidence="1">
    <location>
        <begin position="27"/>
        <end position="96"/>
    </location>
</feature>
<dbReference type="EMBL" id="FUWJ01000017">
    <property type="protein sequence ID" value="SKA39452.1"/>
    <property type="molecule type" value="Genomic_DNA"/>
</dbReference>
<reference evidence="3" key="1">
    <citation type="submission" date="2017-02" db="EMBL/GenBank/DDBJ databases">
        <authorList>
            <person name="Varghese N."/>
            <person name="Submissions S."/>
        </authorList>
    </citation>
    <scope>NUCLEOTIDE SEQUENCE [LARGE SCALE GENOMIC DNA]</scope>
    <source>
        <strain evidence="3">ATCC 27094</strain>
    </source>
</reference>
<organism evidence="2 3">
    <name type="scientific">Enhydrobacter aerosaccus</name>
    <dbReference type="NCBI Taxonomy" id="225324"/>
    <lineage>
        <taxon>Bacteria</taxon>
        <taxon>Pseudomonadati</taxon>
        <taxon>Pseudomonadota</taxon>
        <taxon>Alphaproteobacteria</taxon>
        <taxon>Hyphomicrobiales</taxon>
        <taxon>Enhydrobacter</taxon>
    </lineage>
</organism>
<proteinExistence type="predicted"/>
<dbReference type="AlphaFoldDB" id="A0A1T4TG95"/>
<dbReference type="InterPro" id="IPR018740">
    <property type="entry name" value="DUF2282_membr"/>
</dbReference>
<gene>
    <name evidence="2" type="ORF">SAMN02745126_06239</name>
</gene>
<dbReference type="STRING" id="225324.SAMN02745126_06239"/>
<feature type="signal peptide" evidence="1">
    <location>
        <begin position="1"/>
        <end position="26"/>
    </location>
</feature>
<name>A0A1T4TG95_9HYPH</name>
<evidence type="ECO:0000313" key="2">
    <source>
        <dbReference type="EMBL" id="SKA39452.1"/>
    </source>
</evidence>